<evidence type="ECO:0000313" key="12">
    <source>
        <dbReference type="Proteomes" id="UP000468901"/>
    </source>
</evidence>
<dbReference type="GO" id="GO:0016779">
    <property type="term" value="F:nucleotidyltransferase activity"/>
    <property type="evidence" value="ECO:0007669"/>
    <property type="project" value="UniProtKB-KW"/>
</dbReference>
<evidence type="ECO:0000256" key="2">
    <source>
        <dbReference type="ARBA" id="ARBA00022679"/>
    </source>
</evidence>
<dbReference type="PANTHER" id="PTHR46173">
    <property type="entry name" value="CCA TRNA NUCLEOTIDYLTRANSFERASE 1, MITOCHONDRIAL"/>
    <property type="match status" value="1"/>
</dbReference>
<sequence>MSAEKELARASWLNEADTRAVMETLASDGGTARFVGGCVRNALLGEPVLDIDIATNETPERASVLLTAKGIKVVPTGIAHGTVTAVTPTRHFEITTLRVDVKSHGRHADVAFTEDWQADAERRDFTMNALYADADGTVHDPLGQGRADLKARRVRFIGDADARIREDYLRILRFFRIHAWYGVGEPDSTGLKACADLREGLRQLSGERVRDELLKTAAADNAGAAFRQMAAAGILSVVLPEASRLDRFEKLVDIEANQLFTVTPILRLASMLDLDETGVAVLAERLRLSNKDRDRVSKALNDKTKIVSYLSMRELHRALYLMGSELFKDRVMLGWANDRKGHNAFQWRALLAMADSWTKPEFPLTGAMIKAAGVPEGPEIGRVWREVEEWWIDADFTDDEFSIIERLKAVVQATIY</sequence>
<comment type="similarity">
    <text evidence="8">Belongs to the tRNA nucleotidyltransferase/poly(A) polymerase family.</text>
</comment>
<evidence type="ECO:0000256" key="4">
    <source>
        <dbReference type="ARBA" id="ARBA00022695"/>
    </source>
</evidence>
<dbReference type="Gene3D" id="1.10.3090.10">
    <property type="entry name" value="cca-adding enzyme, domain 2"/>
    <property type="match status" value="1"/>
</dbReference>
<dbReference type="GO" id="GO:0008033">
    <property type="term" value="P:tRNA processing"/>
    <property type="evidence" value="ECO:0007669"/>
    <property type="project" value="UniProtKB-KW"/>
</dbReference>
<dbReference type="CDD" id="cd05398">
    <property type="entry name" value="NT_ClassII-CCAase"/>
    <property type="match status" value="1"/>
</dbReference>
<gene>
    <name evidence="11" type="ORF">F2P47_12180</name>
</gene>
<name>A0A6N6VJL0_9HYPH</name>
<keyword evidence="7" id="KW-0460">Magnesium</keyword>
<evidence type="ECO:0000256" key="5">
    <source>
        <dbReference type="ARBA" id="ARBA00022723"/>
    </source>
</evidence>
<accession>A0A6N6VJL0</accession>
<evidence type="ECO:0000259" key="10">
    <source>
        <dbReference type="Pfam" id="PF12627"/>
    </source>
</evidence>
<dbReference type="SUPFAM" id="SSF81301">
    <property type="entry name" value="Nucleotidyltransferase"/>
    <property type="match status" value="1"/>
</dbReference>
<reference evidence="11 12" key="1">
    <citation type="submission" date="2019-09" db="EMBL/GenBank/DDBJ databases">
        <title>Parvibaculum sedimenti sp. nov., isolated from sediment.</title>
        <authorList>
            <person name="Wang Y."/>
        </authorList>
    </citation>
    <scope>NUCLEOTIDE SEQUENCE [LARGE SCALE GENOMIC DNA]</scope>
    <source>
        <strain evidence="11 12">HXT-9</strain>
    </source>
</reference>
<organism evidence="11 12">
    <name type="scientific">Parvibaculum sedimenti</name>
    <dbReference type="NCBI Taxonomy" id="2608632"/>
    <lineage>
        <taxon>Bacteria</taxon>
        <taxon>Pseudomonadati</taxon>
        <taxon>Pseudomonadota</taxon>
        <taxon>Alphaproteobacteria</taxon>
        <taxon>Hyphomicrobiales</taxon>
        <taxon>Parvibaculaceae</taxon>
        <taxon>Parvibaculum</taxon>
    </lineage>
</organism>
<dbReference type="PANTHER" id="PTHR46173:SF1">
    <property type="entry name" value="CCA TRNA NUCLEOTIDYLTRANSFERASE 1, MITOCHONDRIAL"/>
    <property type="match status" value="1"/>
</dbReference>
<dbReference type="GO" id="GO:0046872">
    <property type="term" value="F:metal ion binding"/>
    <property type="evidence" value="ECO:0007669"/>
    <property type="project" value="UniProtKB-KW"/>
</dbReference>
<evidence type="ECO:0000256" key="1">
    <source>
        <dbReference type="ARBA" id="ARBA00001946"/>
    </source>
</evidence>
<dbReference type="Pfam" id="PF12627">
    <property type="entry name" value="PolyA_pol_RNAbd"/>
    <property type="match status" value="1"/>
</dbReference>
<evidence type="ECO:0000256" key="3">
    <source>
        <dbReference type="ARBA" id="ARBA00022694"/>
    </source>
</evidence>
<evidence type="ECO:0000256" key="6">
    <source>
        <dbReference type="ARBA" id="ARBA00022741"/>
    </source>
</evidence>
<dbReference type="Proteomes" id="UP000468901">
    <property type="component" value="Unassembled WGS sequence"/>
</dbReference>
<comment type="cofactor">
    <cofactor evidence="1">
        <name>Mg(2+)</name>
        <dbReference type="ChEBI" id="CHEBI:18420"/>
    </cofactor>
</comment>
<keyword evidence="2 8" id="KW-0808">Transferase</keyword>
<feature type="domain" description="Poly A polymerase head" evidence="9">
    <location>
        <begin position="32"/>
        <end position="155"/>
    </location>
</feature>
<dbReference type="AlphaFoldDB" id="A0A6N6VJL0"/>
<dbReference type="RefSeq" id="WP_152216643.1">
    <property type="nucleotide sequence ID" value="NZ_JBAQYD010000013.1"/>
</dbReference>
<dbReference type="InterPro" id="IPR050264">
    <property type="entry name" value="Bact_CCA-adding_enz_type3_sf"/>
</dbReference>
<dbReference type="SUPFAM" id="SSF81891">
    <property type="entry name" value="Poly A polymerase C-terminal region-like"/>
    <property type="match status" value="1"/>
</dbReference>
<protein>
    <submittedName>
        <fullName evidence="11">CCA tRNA nucleotidyltransferase</fullName>
    </submittedName>
</protein>
<dbReference type="EMBL" id="WESC01000010">
    <property type="protein sequence ID" value="KAB7739471.1"/>
    <property type="molecule type" value="Genomic_DNA"/>
</dbReference>
<evidence type="ECO:0000256" key="8">
    <source>
        <dbReference type="RuleBase" id="RU003953"/>
    </source>
</evidence>
<dbReference type="GO" id="GO:0000166">
    <property type="term" value="F:nucleotide binding"/>
    <property type="evidence" value="ECO:0007669"/>
    <property type="project" value="UniProtKB-KW"/>
</dbReference>
<dbReference type="Gene3D" id="3.30.460.10">
    <property type="entry name" value="Beta Polymerase, domain 2"/>
    <property type="match status" value="1"/>
</dbReference>
<evidence type="ECO:0000256" key="7">
    <source>
        <dbReference type="ARBA" id="ARBA00022842"/>
    </source>
</evidence>
<comment type="caution">
    <text evidence="11">The sequence shown here is derived from an EMBL/GenBank/DDBJ whole genome shotgun (WGS) entry which is preliminary data.</text>
</comment>
<dbReference type="InterPro" id="IPR043519">
    <property type="entry name" value="NT_sf"/>
</dbReference>
<keyword evidence="6" id="KW-0547">Nucleotide-binding</keyword>
<keyword evidence="3" id="KW-0819">tRNA processing</keyword>
<dbReference type="InterPro" id="IPR002646">
    <property type="entry name" value="PolA_pol_head_dom"/>
</dbReference>
<keyword evidence="4" id="KW-0548">Nucleotidyltransferase</keyword>
<feature type="domain" description="tRNA nucleotidyltransferase/poly(A) polymerase RNA and SrmB- binding" evidence="10">
    <location>
        <begin position="191"/>
        <end position="242"/>
    </location>
</feature>
<evidence type="ECO:0000313" key="11">
    <source>
        <dbReference type="EMBL" id="KAB7739471.1"/>
    </source>
</evidence>
<keyword evidence="8" id="KW-0694">RNA-binding</keyword>
<dbReference type="InterPro" id="IPR032828">
    <property type="entry name" value="PolyA_RNA-bd"/>
</dbReference>
<dbReference type="Pfam" id="PF01743">
    <property type="entry name" value="PolyA_pol"/>
    <property type="match status" value="1"/>
</dbReference>
<evidence type="ECO:0000259" key="9">
    <source>
        <dbReference type="Pfam" id="PF01743"/>
    </source>
</evidence>
<keyword evidence="12" id="KW-1185">Reference proteome</keyword>
<proteinExistence type="inferred from homology"/>
<keyword evidence="5" id="KW-0479">Metal-binding</keyword>
<dbReference type="GO" id="GO:0000049">
    <property type="term" value="F:tRNA binding"/>
    <property type="evidence" value="ECO:0007669"/>
    <property type="project" value="TreeGrafter"/>
</dbReference>